<dbReference type="OrthoDB" id="5291399at2"/>
<sequence length="257" mass="28296">MSANVARHPSARPDGITAEEWQARLDLAACYRLVHMFGMDDLIYTHISARVPGPEEHFLINGFGLLYEEITASNLVKVDLDGNVVSESEYGINPAGYVIHSCIHRERPGVGCVLHTHTVAGTGVSAQEGGLLPLSQTSMLFTGNVAYHDYEGIALREEEQERLVADLGEKNVMILRNHGLLTVGETVAEAFLYMHYMEQACRMQIAAQAGGKLVTPPKQVQEYVRQAAMGGFGAGVGQREFAALIRRLDRQDTSWRE</sequence>
<dbReference type="Proteomes" id="UP000229498">
    <property type="component" value="Unassembled WGS sequence"/>
</dbReference>
<dbReference type="SUPFAM" id="SSF53639">
    <property type="entry name" value="AraD/HMP-PK domain-like"/>
    <property type="match status" value="1"/>
</dbReference>
<protein>
    <submittedName>
        <fullName evidence="3">Class II aldolase</fullName>
    </submittedName>
</protein>
<comment type="caution">
    <text evidence="3">The sequence shown here is derived from an EMBL/GenBank/DDBJ whole genome shotgun (WGS) entry which is preliminary data.</text>
</comment>
<dbReference type="Pfam" id="PF00596">
    <property type="entry name" value="Aldolase_II"/>
    <property type="match status" value="1"/>
</dbReference>
<dbReference type="InterPro" id="IPR051017">
    <property type="entry name" value="Aldolase-II_Adducin_sf"/>
</dbReference>
<dbReference type="PANTHER" id="PTHR10672">
    <property type="entry name" value="ADDUCIN"/>
    <property type="match status" value="1"/>
</dbReference>
<reference evidence="3 4" key="1">
    <citation type="submission" date="2017-11" db="EMBL/GenBank/DDBJ databases">
        <title>Draft genome sequence of Rhizobiales bacterium SY3-13.</title>
        <authorList>
            <person name="Sun C."/>
        </authorList>
    </citation>
    <scope>NUCLEOTIDE SEQUENCE [LARGE SCALE GENOMIC DNA]</scope>
    <source>
        <strain evidence="3 4">SY3-13</strain>
    </source>
</reference>
<dbReference type="EMBL" id="PHIG01000037">
    <property type="protein sequence ID" value="PJK29015.1"/>
    <property type="molecule type" value="Genomic_DNA"/>
</dbReference>
<evidence type="ECO:0000313" key="4">
    <source>
        <dbReference type="Proteomes" id="UP000229498"/>
    </source>
</evidence>
<dbReference type="NCBIfam" id="NF005451">
    <property type="entry name" value="PRK07044.1"/>
    <property type="match status" value="1"/>
</dbReference>
<dbReference type="GO" id="GO:0005856">
    <property type="term" value="C:cytoskeleton"/>
    <property type="evidence" value="ECO:0007669"/>
    <property type="project" value="TreeGrafter"/>
</dbReference>
<evidence type="ECO:0000259" key="2">
    <source>
        <dbReference type="SMART" id="SM01007"/>
    </source>
</evidence>
<dbReference type="Gene3D" id="3.40.225.10">
    <property type="entry name" value="Class II aldolase/adducin N-terminal domain"/>
    <property type="match status" value="1"/>
</dbReference>
<dbReference type="SMART" id="SM01007">
    <property type="entry name" value="Aldolase_II"/>
    <property type="match status" value="1"/>
</dbReference>
<evidence type="ECO:0000313" key="3">
    <source>
        <dbReference type="EMBL" id="PJK29015.1"/>
    </source>
</evidence>
<proteinExistence type="inferred from homology"/>
<dbReference type="InterPro" id="IPR036409">
    <property type="entry name" value="Aldolase_II/adducin_N_sf"/>
</dbReference>
<accession>A0A2M9FZY7</accession>
<comment type="similarity">
    <text evidence="1">Belongs to the aldolase class II family.</text>
</comment>
<feature type="domain" description="Class II aldolase/adducin N-terminal" evidence="2">
    <location>
        <begin position="25"/>
        <end position="205"/>
    </location>
</feature>
<name>A0A2M9FZY7_9PROT</name>
<keyword evidence="4" id="KW-1185">Reference proteome</keyword>
<dbReference type="FunFam" id="3.40.225.10:FF:000013">
    <property type="entry name" value="Class II aldolase"/>
    <property type="match status" value="1"/>
</dbReference>
<dbReference type="RefSeq" id="WP_109794096.1">
    <property type="nucleotide sequence ID" value="NZ_PHIG01000037.1"/>
</dbReference>
<organism evidence="3 4">
    <name type="scientific">Minwuia thermotolerans</name>
    <dbReference type="NCBI Taxonomy" id="2056226"/>
    <lineage>
        <taxon>Bacteria</taxon>
        <taxon>Pseudomonadati</taxon>
        <taxon>Pseudomonadota</taxon>
        <taxon>Alphaproteobacteria</taxon>
        <taxon>Minwuiales</taxon>
        <taxon>Minwuiaceae</taxon>
        <taxon>Minwuia</taxon>
    </lineage>
</organism>
<dbReference type="GO" id="GO:0051015">
    <property type="term" value="F:actin filament binding"/>
    <property type="evidence" value="ECO:0007669"/>
    <property type="project" value="TreeGrafter"/>
</dbReference>
<dbReference type="AlphaFoldDB" id="A0A2M9FZY7"/>
<dbReference type="PANTHER" id="PTHR10672:SF3">
    <property type="entry name" value="PROTEIN HU-LI TAI SHAO"/>
    <property type="match status" value="1"/>
</dbReference>
<gene>
    <name evidence="3" type="ORF">CVT23_13930</name>
</gene>
<dbReference type="InterPro" id="IPR001303">
    <property type="entry name" value="Aldolase_II/adducin_N"/>
</dbReference>
<evidence type="ECO:0000256" key="1">
    <source>
        <dbReference type="ARBA" id="ARBA00037961"/>
    </source>
</evidence>